<dbReference type="AlphaFoldDB" id="A0A285U743"/>
<dbReference type="Pfam" id="PF07423">
    <property type="entry name" value="DUF1510"/>
    <property type="match status" value="1"/>
</dbReference>
<dbReference type="OrthoDB" id="2168558at2"/>
<organism evidence="4 5">
    <name type="scientific">Ureibacillus acetophenoni</name>
    <dbReference type="NCBI Taxonomy" id="614649"/>
    <lineage>
        <taxon>Bacteria</taxon>
        <taxon>Bacillati</taxon>
        <taxon>Bacillota</taxon>
        <taxon>Bacilli</taxon>
        <taxon>Bacillales</taxon>
        <taxon>Caryophanaceae</taxon>
        <taxon>Ureibacillus</taxon>
    </lineage>
</organism>
<dbReference type="InterPro" id="IPR009988">
    <property type="entry name" value="DUF1510"/>
</dbReference>
<dbReference type="Proteomes" id="UP000219252">
    <property type="component" value="Unassembled WGS sequence"/>
</dbReference>
<evidence type="ECO:0000256" key="1">
    <source>
        <dbReference type="SAM" id="MobiDB-lite"/>
    </source>
</evidence>
<feature type="region of interest" description="Disordered" evidence="1">
    <location>
        <begin position="1"/>
        <end position="23"/>
    </location>
</feature>
<keyword evidence="2" id="KW-1133">Transmembrane helix</keyword>
<keyword evidence="2" id="KW-0812">Transmembrane</keyword>
<feature type="domain" description="DUF1510" evidence="3">
    <location>
        <begin position="149"/>
        <end position="240"/>
    </location>
</feature>
<reference evidence="5" key="1">
    <citation type="submission" date="2017-08" db="EMBL/GenBank/DDBJ databases">
        <authorList>
            <person name="Varghese N."/>
            <person name="Submissions S."/>
        </authorList>
    </citation>
    <scope>NUCLEOTIDE SEQUENCE [LARGE SCALE GENOMIC DNA]</scope>
    <source>
        <strain evidence="5">JC23</strain>
    </source>
</reference>
<protein>
    <submittedName>
        <fullName evidence="4">Uncharacterized protein DUF1510</fullName>
    </submittedName>
</protein>
<keyword evidence="2" id="KW-0472">Membrane</keyword>
<dbReference type="EMBL" id="OBQC01000002">
    <property type="protein sequence ID" value="SOC36366.1"/>
    <property type="molecule type" value="Genomic_DNA"/>
</dbReference>
<evidence type="ECO:0000313" key="5">
    <source>
        <dbReference type="Proteomes" id="UP000219252"/>
    </source>
</evidence>
<accession>A0A285U743</accession>
<feature type="compositionally biased region" description="Basic residues" evidence="1">
    <location>
        <begin position="13"/>
        <end position="23"/>
    </location>
</feature>
<name>A0A285U743_9BACL</name>
<proteinExistence type="predicted"/>
<evidence type="ECO:0000256" key="2">
    <source>
        <dbReference type="SAM" id="Phobius"/>
    </source>
</evidence>
<dbReference type="RefSeq" id="WP_097148346.1">
    <property type="nucleotide sequence ID" value="NZ_OBQC01000002.1"/>
</dbReference>
<evidence type="ECO:0000313" key="4">
    <source>
        <dbReference type="EMBL" id="SOC36366.1"/>
    </source>
</evidence>
<gene>
    <name evidence="4" type="ORF">SAMN05877842_102282</name>
</gene>
<feature type="compositionally biased region" description="Low complexity" evidence="1">
    <location>
        <begin position="101"/>
        <end position="118"/>
    </location>
</feature>
<evidence type="ECO:0000259" key="3">
    <source>
        <dbReference type="Pfam" id="PF07423"/>
    </source>
</evidence>
<sequence>MSNRDHDFLTRTASKKRSNRNQGRKKLDRLLNVLIAIVAVLILINFYFIFTSNDEKAQNKNETETNQSSDQVAKNNDQNEPIESSTSGQDSSKDLGEDSNNESTNSNENSSESNNGTSAHPNDSQETNSTNTESVITQNSDDPIVEQVIINPNWEVTPTKQSGEHRSTYEKGHIDYEEKLLTIRNAVGLSEDNIIYWSVKNNGSSENSIAVVSSMDKQQKYRVSIEWVANQGWKPVKMEILKEIEGAY</sequence>
<keyword evidence="5" id="KW-1185">Reference proteome</keyword>
<feature type="compositionally biased region" description="Polar residues" evidence="1">
    <location>
        <begin position="119"/>
        <end position="141"/>
    </location>
</feature>
<feature type="compositionally biased region" description="Polar residues" evidence="1">
    <location>
        <begin position="64"/>
        <end position="90"/>
    </location>
</feature>
<feature type="region of interest" description="Disordered" evidence="1">
    <location>
        <begin position="58"/>
        <end position="144"/>
    </location>
</feature>
<feature type="transmembrane region" description="Helical" evidence="2">
    <location>
        <begin position="30"/>
        <end position="50"/>
    </location>
</feature>